<accession>A0A1Z4KEI9</accession>
<protein>
    <submittedName>
        <fullName evidence="1">Uncharacterized protein</fullName>
    </submittedName>
</protein>
<proteinExistence type="predicted"/>
<sequence length="87" mass="10495">MTLMKEKNLGWVEQRETQQNQGFFVLGYSTRRLRLRPLIQPTPKFTKALKIKGSEFLFNESHRRVVVTQESILKLVKHFWCTSWWEL</sequence>
<organism evidence="1 2">
    <name type="scientific">Trichormus variabilis NIES-23</name>
    <dbReference type="NCBI Taxonomy" id="1973479"/>
    <lineage>
        <taxon>Bacteria</taxon>
        <taxon>Bacillati</taxon>
        <taxon>Cyanobacteriota</taxon>
        <taxon>Cyanophyceae</taxon>
        <taxon>Nostocales</taxon>
        <taxon>Nostocaceae</taxon>
        <taxon>Trichormus</taxon>
    </lineage>
</organism>
<evidence type="ECO:0000313" key="2">
    <source>
        <dbReference type="Proteomes" id="UP000217507"/>
    </source>
</evidence>
<evidence type="ECO:0000313" key="1">
    <source>
        <dbReference type="EMBL" id="BAY67406.1"/>
    </source>
</evidence>
<name>A0A1Z4KEI9_ANAVA</name>
<reference evidence="1 2" key="1">
    <citation type="submission" date="2017-06" db="EMBL/GenBank/DDBJ databases">
        <title>Genome sequencing of cyanobaciteial culture collection at National Institute for Environmental Studies (NIES).</title>
        <authorList>
            <person name="Hirose Y."/>
            <person name="Shimura Y."/>
            <person name="Fujisawa T."/>
            <person name="Nakamura Y."/>
            <person name="Kawachi M."/>
        </authorList>
    </citation>
    <scope>NUCLEOTIDE SEQUENCE [LARGE SCALE GENOMIC DNA]</scope>
    <source>
        <strain evidence="1 2">NIES-23</strain>
    </source>
</reference>
<gene>
    <name evidence="1" type="ORF">NIES23_01790</name>
</gene>
<dbReference type="AlphaFoldDB" id="A0A1Z4KEI9"/>
<dbReference type="Proteomes" id="UP000217507">
    <property type="component" value="Chromosome"/>
</dbReference>
<dbReference type="EMBL" id="AP018216">
    <property type="protein sequence ID" value="BAY67406.1"/>
    <property type="molecule type" value="Genomic_DNA"/>
</dbReference>